<proteinExistence type="predicted"/>
<dbReference type="InterPro" id="IPR002178">
    <property type="entry name" value="PTS_EIIA_type-2_dom"/>
</dbReference>
<dbReference type="GO" id="GO:0090563">
    <property type="term" value="F:protein-phosphocysteine-sugar phosphotransferase activity"/>
    <property type="evidence" value="ECO:0007669"/>
    <property type="project" value="TreeGrafter"/>
</dbReference>
<evidence type="ECO:0000256" key="11">
    <source>
        <dbReference type="ARBA" id="ARBA00030962"/>
    </source>
</evidence>
<dbReference type="SUPFAM" id="SSF55804">
    <property type="entry name" value="Phoshotransferase/anion transport protein"/>
    <property type="match status" value="1"/>
</dbReference>
<sequence>MSEILSRDLIIASGTASTKEDAIREAGGLLVRAGAVSEEYVDAMVEREHTVSTFMGNHLAIPHGTNEAKEKIAHSAISLVRYANPIDWGDGNPVRIVAGIAGVNNEHLTILSKIAIIFSDEDEAQKLLDAPDADGIYHILEGVNAE</sequence>
<dbReference type="PROSITE" id="PS00372">
    <property type="entry name" value="PTS_EIIA_TYPE_2_HIS"/>
    <property type="match status" value="1"/>
</dbReference>
<evidence type="ECO:0000256" key="2">
    <source>
        <dbReference type="ARBA" id="ARBA00014783"/>
    </source>
</evidence>
<reference evidence="13 14" key="1">
    <citation type="submission" date="2018-12" db="EMBL/GenBank/DDBJ databases">
        <authorList>
            <consortium name="Pathogen Informatics"/>
        </authorList>
    </citation>
    <scope>NUCLEOTIDE SEQUENCE [LARGE SCALE GENOMIC DNA]</scope>
    <source>
        <strain evidence="13 14">NCTC13652</strain>
    </source>
</reference>
<dbReference type="InterPro" id="IPR050893">
    <property type="entry name" value="Sugar_PTS"/>
</dbReference>
<name>A0A3S4YXD9_9ACTN</name>
<gene>
    <name evidence="13" type="primary">mtlF</name>
    <name evidence="13" type="ORF">NCTC13652_01568</name>
</gene>
<evidence type="ECO:0000256" key="8">
    <source>
        <dbReference type="ARBA" id="ARBA00022777"/>
    </source>
</evidence>
<dbReference type="InterPro" id="IPR016152">
    <property type="entry name" value="PTrfase/Anion_transptr"/>
</dbReference>
<evidence type="ECO:0000256" key="5">
    <source>
        <dbReference type="ARBA" id="ARBA00022597"/>
    </source>
</evidence>
<keyword evidence="4" id="KW-0597">Phosphoprotein</keyword>
<dbReference type="GO" id="GO:0016301">
    <property type="term" value="F:kinase activity"/>
    <property type="evidence" value="ECO:0007669"/>
    <property type="project" value="UniProtKB-KW"/>
</dbReference>
<evidence type="ECO:0000256" key="6">
    <source>
        <dbReference type="ARBA" id="ARBA00022679"/>
    </source>
</evidence>
<feature type="domain" description="PTS EIIA type-2" evidence="12">
    <location>
        <begin position="3"/>
        <end position="143"/>
    </location>
</feature>
<dbReference type="PANTHER" id="PTHR30181">
    <property type="entry name" value="MANNITOL PERMEASE IIC COMPONENT"/>
    <property type="match status" value="1"/>
</dbReference>
<evidence type="ECO:0000313" key="14">
    <source>
        <dbReference type="Proteomes" id="UP000277858"/>
    </source>
</evidence>
<evidence type="ECO:0000256" key="4">
    <source>
        <dbReference type="ARBA" id="ARBA00022553"/>
    </source>
</evidence>
<evidence type="ECO:0000256" key="3">
    <source>
        <dbReference type="ARBA" id="ARBA00022448"/>
    </source>
</evidence>
<accession>A0A3S4YXD9</accession>
<keyword evidence="5" id="KW-0762">Sugar transport</keyword>
<comment type="function">
    <text evidence="1">The phosphoenolpyruvate-dependent sugar phosphotransferase system (sugar PTS), a major carbohydrate active transport system, catalyzes the phosphorylation of incoming sugar substrates concomitantly with their translocation across the cell membrane. The enzyme II CmtAB PTS system is involved in D-mannitol transport.</text>
</comment>
<dbReference type="Gene3D" id="3.40.930.10">
    <property type="entry name" value="Mannitol-specific EII, Chain A"/>
    <property type="match status" value="1"/>
</dbReference>
<dbReference type="PROSITE" id="PS51094">
    <property type="entry name" value="PTS_EIIA_TYPE_2"/>
    <property type="match status" value="1"/>
</dbReference>
<protein>
    <recommendedName>
        <fullName evidence="2">Mannitol-specific phosphotransferase enzyme IIA component</fullName>
    </recommendedName>
    <alternativeName>
        <fullName evidence="10">EIIA</fullName>
    </alternativeName>
    <alternativeName>
        <fullName evidence="11">EIII</fullName>
    </alternativeName>
    <alternativeName>
        <fullName evidence="9">PTS system mannitol-specific EIIA component</fullName>
    </alternativeName>
</protein>
<organism evidence="13 14">
    <name type="scientific">Acidipropionibacterium jensenii</name>
    <dbReference type="NCBI Taxonomy" id="1749"/>
    <lineage>
        <taxon>Bacteria</taxon>
        <taxon>Bacillati</taxon>
        <taxon>Actinomycetota</taxon>
        <taxon>Actinomycetes</taxon>
        <taxon>Propionibacteriales</taxon>
        <taxon>Propionibacteriaceae</taxon>
        <taxon>Acidipropionibacterium</taxon>
    </lineage>
</organism>
<evidence type="ECO:0000313" key="13">
    <source>
        <dbReference type="EMBL" id="VEI03368.1"/>
    </source>
</evidence>
<dbReference type="Proteomes" id="UP000277858">
    <property type="component" value="Chromosome"/>
</dbReference>
<dbReference type="CDD" id="cd00211">
    <property type="entry name" value="PTS_IIA_fru"/>
    <property type="match status" value="1"/>
</dbReference>
<dbReference type="GO" id="GO:0009401">
    <property type="term" value="P:phosphoenolpyruvate-dependent sugar phosphotransferase system"/>
    <property type="evidence" value="ECO:0007669"/>
    <property type="project" value="UniProtKB-KW"/>
</dbReference>
<evidence type="ECO:0000256" key="10">
    <source>
        <dbReference type="ARBA" id="ARBA00030956"/>
    </source>
</evidence>
<dbReference type="EMBL" id="LR134473">
    <property type="protein sequence ID" value="VEI03368.1"/>
    <property type="molecule type" value="Genomic_DNA"/>
</dbReference>
<dbReference type="OrthoDB" id="9814222at2"/>
<keyword evidence="6 13" id="KW-0808">Transferase</keyword>
<keyword evidence="14" id="KW-1185">Reference proteome</keyword>
<dbReference type="PANTHER" id="PTHR30181:SF2">
    <property type="entry name" value="PTS SYSTEM MANNITOL-SPECIFIC EIICBA COMPONENT"/>
    <property type="match status" value="1"/>
</dbReference>
<evidence type="ECO:0000256" key="1">
    <source>
        <dbReference type="ARBA" id="ARBA00002434"/>
    </source>
</evidence>
<evidence type="ECO:0000256" key="9">
    <source>
        <dbReference type="ARBA" id="ARBA00029908"/>
    </source>
</evidence>
<dbReference type="STRING" id="1122997.GCA_000425285_02158"/>
<dbReference type="RefSeq" id="WP_028703543.1">
    <property type="nucleotide sequence ID" value="NZ_CP025571.1"/>
</dbReference>
<evidence type="ECO:0000259" key="12">
    <source>
        <dbReference type="PROSITE" id="PS51094"/>
    </source>
</evidence>
<keyword evidence="7" id="KW-0598">Phosphotransferase system</keyword>
<dbReference type="GeneID" id="82884397"/>
<dbReference type="AlphaFoldDB" id="A0A3S4YXD9"/>
<dbReference type="GO" id="GO:0005886">
    <property type="term" value="C:plasma membrane"/>
    <property type="evidence" value="ECO:0007669"/>
    <property type="project" value="TreeGrafter"/>
</dbReference>
<dbReference type="Pfam" id="PF00359">
    <property type="entry name" value="PTS_EIIA_2"/>
    <property type="match status" value="1"/>
</dbReference>
<keyword evidence="8" id="KW-0418">Kinase</keyword>
<keyword evidence="3" id="KW-0813">Transport</keyword>
<evidence type="ECO:0000256" key="7">
    <source>
        <dbReference type="ARBA" id="ARBA00022683"/>
    </source>
</evidence>